<dbReference type="OMA" id="HICEIEW"/>
<dbReference type="InterPro" id="IPR056599">
    <property type="entry name" value="AAA_lid_fung"/>
</dbReference>
<evidence type="ECO:0000259" key="1">
    <source>
        <dbReference type="Pfam" id="PF00004"/>
    </source>
</evidence>
<dbReference type="PANTHER" id="PTHR46411">
    <property type="entry name" value="FAMILY ATPASE, PUTATIVE-RELATED"/>
    <property type="match status" value="1"/>
</dbReference>
<dbReference type="Proteomes" id="UP000184499">
    <property type="component" value="Unassembled WGS sequence"/>
</dbReference>
<dbReference type="AlphaFoldDB" id="A0A1L9U832"/>
<feature type="domain" description="AAA+ ATPase lid" evidence="2">
    <location>
        <begin position="183"/>
        <end position="264"/>
    </location>
</feature>
<evidence type="ECO:0000313" key="3">
    <source>
        <dbReference type="EMBL" id="OJJ67811.1"/>
    </source>
</evidence>
<name>A0A1L9U832_ASPBC</name>
<accession>A0A1L9U832</accession>
<dbReference type="GeneID" id="93581122"/>
<dbReference type="VEuPathDB" id="FungiDB:ASPBRDRAFT_660136"/>
<evidence type="ECO:0000313" key="4">
    <source>
        <dbReference type="Proteomes" id="UP000184499"/>
    </source>
</evidence>
<evidence type="ECO:0000259" key="2">
    <source>
        <dbReference type="Pfam" id="PF23232"/>
    </source>
</evidence>
<keyword evidence="4" id="KW-1185">Reference proteome</keyword>
<dbReference type="GO" id="GO:0016887">
    <property type="term" value="F:ATP hydrolysis activity"/>
    <property type="evidence" value="ECO:0007669"/>
    <property type="project" value="InterPro"/>
</dbReference>
<dbReference type="SUPFAM" id="SSF52540">
    <property type="entry name" value="P-loop containing nucleoside triphosphate hydrolases"/>
    <property type="match status" value="1"/>
</dbReference>
<dbReference type="Pfam" id="PF23232">
    <property type="entry name" value="AAA_lid_13"/>
    <property type="match status" value="1"/>
</dbReference>
<dbReference type="PANTHER" id="PTHR46411:SF2">
    <property type="entry name" value="AAA+ ATPASE DOMAIN-CONTAINING PROTEIN"/>
    <property type="match status" value="1"/>
</dbReference>
<dbReference type="RefSeq" id="XP_067475060.1">
    <property type="nucleotide sequence ID" value="XM_067628634.1"/>
</dbReference>
<dbReference type="InterPro" id="IPR003959">
    <property type="entry name" value="ATPase_AAA_core"/>
</dbReference>
<proteinExistence type="predicted"/>
<reference evidence="4" key="1">
    <citation type="journal article" date="2017" name="Genome Biol.">
        <title>Comparative genomics reveals high biological diversity and specific adaptations in the industrially and medically important fungal genus Aspergillus.</title>
        <authorList>
            <person name="de Vries R.P."/>
            <person name="Riley R."/>
            <person name="Wiebenga A."/>
            <person name="Aguilar-Osorio G."/>
            <person name="Amillis S."/>
            <person name="Uchima C.A."/>
            <person name="Anderluh G."/>
            <person name="Asadollahi M."/>
            <person name="Askin M."/>
            <person name="Barry K."/>
            <person name="Battaglia E."/>
            <person name="Bayram O."/>
            <person name="Benocci T."/>
            <person name="Braus-Stromeyer S.A."/>
            <person name="Caldana C."/>
            <person name="Canovas D."/>
            <person name="Cerqueira G.C."/>
            <person name="Chen F."/>
            <person name="Chen W."/>
            <person name="Choi C."/>
            <person name="Clum A."/>
            <person name="Dos Santos R.A."/>
            <person name="Damasio A.R."/>
            <person name="Diallinas G."/>
            <person name="Emri T."/>
            <person name="Fekete E."/>
            <person name="Flipphi M."/>
            <person name="Freyberg S."/>
            <person name="Gallo A."/>
            <person name="Gournas C."/>
            <person name="Habgood R."/>
            <person name="Hainaut M."/>
            <person name="Harispe M.L."/>
            <person name="Henrissat B."/>
            <person name="Hilden K.S."/>
            <person name="Hope R."/>
            <person name="Hossain A."/>
            <person name="Karabika E."/>
            <person name="Karaffa L."/>
            <person name="Karanyi Z."/>
            <person name="Krasevec N."/>
            <person name="Kuo A."/>
            <person name="Kusch H."/>
            <person name="LaButti K."/>
            <person name="Lagendijk E.L."/>
            <person name="Lapidus A."/>
            <person name="Levasseur A."/>
            <person name="Lindquist E."/>
            <person name="Lipzen A."/>
            <person name="Logrieco A.F."/>
            <person name="MacCabe A."/>
            <person name="Maekelae M.R."/>
            <person name="Malavazi I."/>
            <person name="Melin P."/>
            <person name="Meyer V."/>
            <person name="Mielnichuk N."/>
            <person name="Miskei M."/>
            <person name="Molnar A.P."/>
            <person name="Mule G."/>
            <person name="Ngan C.Y."/>
            <person name="Orejas M."/>
            <person name="Orosz E."/>
            <person name="Ouedraogo J.P."/>
            <person name="Overkamp K.M."/>
            <person name="Park H.-S."/>
            <person name="Perrone G."/>
            <person name="Piumi F."/>
            <person name="Punt P.J."/>
            <person name="Ram A.F."/>
            <person name="Ramon A."/>
            <person name="Rauscher S."/>
            <person name="Record E."/>
            <person name="Riano-Pachon D.M."/>
            <person name="Robert V."/>
            <person name="Roehrig J."/>
            <person name="Ruller R."/>
            <person name="Salamov A."/>
            <person name="Salih N.S."/>
            <person name="Samson R.A."/>
            <person name="Sandor E."/>
            <person name="Sanguinetti M."/>
            <person name="Schuetze T."/>
            <person name="Sepcic K."/>
            <person name="Shelest E."/>
            <person name="Sherlock G."/>
            <person name="Sophianopoulou V."/>
            <person name="Squina F.M."/>
            <person name="Sun H."/>
            <person name="Susca A."/>
            <person name="Todd R.B."/>
            <person name="Tsang A."/>
            <person name="Unkles S.E."/>
            <person name="van de Wiele N."/>
            <person name="van Rossen-Uffink D."/>
            <person name="Oliveira J.V."/>
            <person name="Vesth T.C."/>
            <person name="Visser J."/>
            <person name="Yu J.-H."/>
            <person name="Zhou M."/>
            <person name="Andersen M.R."/>
            <person name="Archer D.B."/>
            <person name="Baker S.E."/>
            <person name="Benoit I."/>
            <person name="Brakhage A.A."/>
            <person name="Braus G.H."/>
            <person name="Fischer R."/>
            <person name="Frisvad J.C."/>
            <person name="Goldman G.H."/>
            <person name="Houbraken J."/>
            <person name="Oakley B."/>
            <person name="Pocsi I."/>
            <person name="Scazzocchio C."/>
            <person name="Seiboth B."/>
            <person name="vanKuyk P.A."/>
            <person name="Wortman J."/>
            <person name="Dyer P.S."/>
            <person name="Grigoriev I.V."/>
        </authorList>
    </citation>
    <scope>NUCLEOTIDE SEQUENCE [LARGE SCALE GENOMIC DNA]</scope>
    <source>
        <strain evidence="4">CBS 101740 / IMI 381727 / IBT 21946</strain>
    </source>
</reference>
<dbReference type="Pfam" id="PF00004">
    <property type="entry name" value="AAA"/>
    <property type="match status" value="1"/>
</dbReference>
<dbReference type="InterPro" id="IPR027417">
    <property type="entry name" value="P-loop_NTPase"/>
</dbReference>
<dbReference type="OrthoDB" id="10042665at2759"/>
<dbReference type="GO" id="GO:0005524">
    <property type="term" value="F:ATP binding"/>
    <property type="evidence" value="ECO:0007669"/>
    <property type="project" value="InterPro"/>
</dbReference>
<feature type="domain" description="ATPase AAA-type core" evidence="1">
    <location>
        <begin position="67"/>
        <end position="175"/>
    </location>
</feature>
<organism evidence="3 4">
    <name type="scientific">Aspergillus brasiliensis (strain CBS 101740 / IMI 381727 / IBT 21946)</name>
    <dbReference type="NCBI Taxonomy" id="767769"/>
    <lineage>
        <taxon>Eukaryota</taxon>
        <taxon>Fungi</taxon>
        <taxon>Dikarya</taxon>
        <taxon>Ascomycota</taxon>
        <taxon>Pezizomycotina</taxon>
        <taxon>Eurotiomycetes</taxon>
        <taxon>Eurotiomycetidae</taxon>
        <taxon>Eurotiales</taxon>
        <taxon>Aspergillaceae</taxon>
        <taxon>Aspergillus</taxon>
        <taxon>Aspergillus subgen. Circumdati</taxon>
    </lineage>
</organism>
<sequence length="270" mass="31305">MGYNMLHKTWSDLHIDYIYDINWNKQAFQDLVVDEEIKELVQALVTRQIASQKPTDSISGKGNGLILLLHGAPGTGRTFTAEGWPNSPKSRCIEATKVEKYLQAASHLAKLWDCVVLLDEEDVFLEDRDVRDLNRNAVVSVFLRALEYHDGILILTPNRVGTFDRAFKSRIQLSLHYENLTLGQRRKIWRNFMHRLRKVDAENVDIEDVLDHLEELGAEDINGREIRNAITIARQLAQFKEEKFCYSHLTRVLRVSGKFRKYLRFAGWAH</sequence>
<gene>
    <name evidence="3" type="ORF">ASPBRDRAFT_660136</name>
</gene>
<protein>
    <submittedName>
        <fullName evidence="3">Uncharacterized protein</fullName>
    </submittedName>
</protein>
<dbReference type="EMBL" id="KV878692">
    <property type="protein sequence ID" value="OJJ67811.1"/>
    <property type="molecule type" value="Genomic_DNA"/>
</dbReference>
<dbReference type="STRING" id="767769.A0A1L9U832"/>
<dbReference type="Gene3D" id="3.40.50.300">
    <property type="entry name" value="P-loop containing nucleotide triphosphate hydrolases"/>
    <property type="match status" value="1"/>
</dbReference>